<dbReference type="EMBL" id="JADJOT010000002">
    <property type="protein sequence ID" value="MBK7952912.1"/>
    <property type="molecule type" value="Genomic_DNA"/>
</dbReference>
<comment type="caution">
    <text evidence="7">The sequence shown here is derived from an EMBL/GenBank/DDBJ whole genome shotgun (WGS) entry which is preliminary data.</text>
</comment>
<dbReference type="NCBIfam" id="TIGR00765">
    <property type="entry name" value="yihY_not_rbn"/>
    <property type="match status" value="1"/>
</dbReference>
<accession>A0A935TAL3</accession>
<evidence type="ECO:0000256" key="5">
    <source>
        <dbReference type="ARBA" id="ARBA00023136"/>
    </source>
</evidence>
<evidence type="ECO:0000313" key="7">
    <source>
        <dbReference type="EMBL" id="MBK7952912.1"/>
    </source>
</evidence>
<keyword evidence="4 6" id="KW-1133">Transmembrane helix</keyword>
<dbReference type="GO" id="GO:0005886">
    <property type="term" value="C:plasma membrane"/>
    <property type="evidence" value="ECO:0007669"/>
    <property type="project" value="UniProtKB-SubCell"/>
</dbReference>
<sequence length="297" mass="31865">MSYRDIADLFKSAAVNWVHDYAQSMGAALAFYTMFSIAPLLLIVISVAGIAFGEEAARGEIYEQLQDLLGAPGALAVQGLLESASKPGESMLATFFGVVLLFIGATSVFAELQDAFDRIWRAPARAGPTGLWRLVRVRLLSFGMILGIGFLLMVSLVFSAGMAVLSEQWDPLFSGWATVASTIDLLINVLLSTAVFAMIYKTMPRVRIDWKDVWVGAAVTSLLFIAGKSLIGVYMGSSSISSGFGAAASLVVVLLWVYYSAQIFLFGVEFTWAYSHKFGSRKGQALPVGASVLPGAD</sequence>
<evidence type="ECO:0000256" key="4">
    <source>
        <dbReference type="ARBA" id="ARBA00022989"/>
    </source>
</evidence>
<dbReference type="AlphaFoldDB" id="A0A935TAL3"/>
<evidence type="ECO:0000256" key="1">
    <source>
        <dbReference type="ARBA" id="ARBA00004651"/>
    </source>
</evidence>
<comment type="subcellular location">
    <subcellularLocation>
        <location evidence="1">Cell membrane</location>
        <topology evidence="1">Multi-pass membrane protein</topology>
    </subcellularLocation>
</comment>
<feature type="transmembrane region" description="Helical" evidence="6">
    <location>
        <begin position="176"/>
        <end position="200"/>
    </location>
</feature>
<evidence type="ECO:0000256" key="3">
    <source>
        <dbReference type="ARBA" id="ARBA00022692"/>
    </source>
</evidence>
<proteinExistence type="predicted"/>
<feature type="transmembrane region" description="Helical" evidence="6">
    <location>
        <begin position="29"/>
        <end position="52"/>
    </location>
</feature>
<evidence type="ECO:0000256" key="2">
    <source>
        <dbReference type="ARBA" id="ARBA00022475"/>
    </source>
</evidence>
<keyword evidence="2" id="KW-1003">Cell membrane</keyword>
<evidence type="ECO:0000256" key="6">
    <source>
        <dbReference type="SAM" id="Phobius"/>
    </source>
</evidence>
<dbReference type="InterPro" id="IPR017039">
    <property type="entry name" value="Virul_fac_BrkB"/>
</dbReference>
<dbReference type="Proteomes" id="UP000706151">
    <property type="component" value="Unassembled WGS sequence"/>
</dbReference>
<dbReference type="PANTHER" id="PTHR30213:SF1">
    <property type="entry name" value="INNER MEMBRANE PROTEIN YHJD"/>
    <property type="match status" value="1"/>
</dbReference>
<dbReference type="Pfam" id="PF03631">
    <property type="entry name" value="Virul_fac_BrkB"/>
    <property type="match status" value="1"/>
</dbReference>
<gene>
    <name evidence="7" type="ORF">IPK02_02480</name>
</gene>
<dbReference type="PIRSF" id="PIRSF035875">
    <property type="entry name" value="RNase_BN"/>
    <property type="match status" value="1"/>
</dbReference>
<reference evidence="7 8" key="1">
    <citation type="submission" date="2020-10" db="EMBL/GenBank/DDBJ databases">
        <title>Connecting structure to function with the recovery of over 1000 high-quality activated sludge metagenome-assembled genomes encoding full-length rRNA genes using long-read sequencing.</title>
        <authorList>
            <person name="Singleton C.M."/>
            <person name="Petriglieri F."/>
            <person name="Kristensen J.M."/>
            <person name="Kirkegaard R.H."/>
            <person name="Michaelsen T.Y."/>
            <person name="Andersen M.H."/>
            <person name="Karst S.M."/>
            <person name="Dueholm M.S."/>
            <person name="Nielsen P.H."/>
            <person name="Albertsen M."/>
        </authorList>
    </citation>
    <scope>NUCLEOTIDE SEQUENCE [LARGE SCALE GENOMIC DNA]</scope>
    <source>
        <strain evidence="7">Fred_18-Q3-R57-64_BAT3C.720</strain>
    </source>
</reference>
<feature type="transmembrane region" description="Helical" evidence="6">
    <location>
        <begin position="91"/>
        <end position="112"/>
    </location>
</feature>
<feature type="transmembrane region" description="Helical" evidence="6">
    <location>
        <begin position="139"/>
        <end position="164"/>
    </location>
</feature>
<name>A0A935TAL3_9PROT</name>
<organism evidence="7 8">
    <name type="scientific">Candidatus Accumulibacter affinis</name>
    <dbReference type="NCBI Taxonomy" id="2954384"/>
    <lineage>
        <taxon>Bacteria</taxon>
        <taxon>Pseudomonadati</taxon>
        <taxon>Pseudomonadota</taxon>
        <taxon>Betaproteobacteria</taxon>
        <taxon>Candidatus Accumulibacter</taxon>
    </lineage>
</organism>
<evidence type="ECO:0000313" key="8">
    <source>
        <dbReference type="Proteomes" id="UP000706151"/>
    </source>
</evidence>
<feature type="transmembrane region" description="Helical" evidence="6">
    <location>
        <begin position="212"/>
        <end position="235"/>
    </location>
</feature>
<keyword evidence="5 6" id="KW-0472">Membrane</keyword>
<feature type="transmembrane region" description="Helical" evidence="6">
    <location>
        <begin position="247"/>
        <end position="272"/>
    </location>
</feature>
<dbReference type="PANTHER" id="PTHR30213">
    <property type="entry name" value="INNER MEMBRANE PROTEIN YHJD"/>
    <property type="match status" value="1"/>
</dbReference>
<protein>
    <submittedName>
        <fullName evidence="7">YihY/virulence factor BrkB family protein</fullName>
    </submittedName>
</protein>
<keyword evidence="3 6" id="KW-0812">Transmembrane</keyword>